<reference evidence="1" key="1">
    <citation type="journal article" date="2023" name="Mol. Phylogenet. Evol.">
        <title>Genome-scale phylogeny and comparative genomics of the fungal order Sordariales.</title>
        <authorList>
            <person name="Hensen N."/>
            <person name="Bonometti L."/>
            <person name="Westerberg I."/>
            <person name="Brannstrom I.O."/>
            <person name="Guillou S."/>
            <person name="Cros-Aarteil S."/>
            <person name="Calhoun S."/>
            <person name="Haridas S."/>
            <person name="Kuo A."/>
            <person name="Mondo S."/>
            <person name="Pangilinan J."/>
            <person name="Riley R."/>
            <person name="LaButti K."/>
            <person name="Andreopoulos B."/>
            <person name="Lipzen A."/>
            <person name="Chen C."/>
            <person name="Yan M."/>
            <person name="Daum C."/>
            <person name="Ng V."/>
            <person name="Clum A."/>
            <person name="Steindorff A."/>
            <person name="Ohm R.A."/>
            <person name="Martin F."/>
            <person name="Silar P."/>
            <person name="Natvig D.O."/>
            <person name="Lalanne C."/>
            <person name="Gautier V."/>
            <person name="Ament-Velasquez S.L."/>
            <person name="Kruys A."/>
            <person name="Hutchinson M.I."/>
            <person name="Powell A.J."/>
            <person name="Barry K."/>
            <person name="Miller A.N."/>
            <person name="Grigoriev I.V."/>
            <person name="Debuchy R."/>
            <person name="Gladieux P."/>
            <person name="Hiltunen Thoren M."/>
            <person name="Johannesson H."/>
        </authorList>
    </citation>
    <scope>NUCLEOTIDE SEQUENCE</scope>
    <source>
        <strain evidence="1">CBS 990.96</strain>
    </source>
</reference>
<keyword evidence="2" id="KW-1185">Reference proteome</keyword>
<sequence length="130" mass="13983">MHTQTLNIITRPIIIKRYLGADGLVCLCANAGWGSGIRGSALETCGGVEPQVWGFITAQCQAVGVPIDAAPAEIRTKLDGGLGNRYFGPRFFAPAADRYYSEYTGMAPLLPTWAHSQNSMKTQSDVSTVF</sequence>
<reference evidence="1" key="2">
    <citation type="submission" date="2023-05" db="EMBL/GenBank/DDBJ databases">
        <authorList>
            <consortium name="Lawrence Berkeley National Laboratory"/>
            <person name="Steindorff A."/>
            <person name="Hensen N."/>
            <person name="Bonometti L."/>
            <person name="Westerberg I."/>
            <person name="Brannstrom I.O."/>
            <person name="Guillou S."/>
            <person name="Cros-Aarteil S."/>
            <person name="Calhoun S."/>
            <person name="Haridas S."/>
            <person name="Kuo A."/>
            <person name="Mondo S."/>
            <person name="Pangilinan J."/>
            <person name="Riley R."/>
            <person name="Labutti K."/>
            <person name="Andreopoulos B."/>
            <person name="Lipzen A."/>
            <person name="Chen C."/>
            <person name="Yanf M."/>
            <person name="Daum C."/>
            <person name="Ng V."/>
            <person name="Clum A."/>
            <person name="Ohm R."/>
            <person name="Martin F."/>
            <person name="Silar P."/>
            <person name="Natvig D."/>
            <person name="Lalanne C."/>
            <person name="Gautier V."/>
            <person name="Ament-Velasquez S.L."/>
            <person name="Kruys A."/>
            <person name="Hutchinson M.I."/>
            <person name="Powell A.J."/>
            <person name="Barry K."/>
            <person name="Miller A.N."/>
            <person name="Grigoriev I.V."/>
            <person name="Debuchy R."/>
            <person name="Gladieux P."/>
            <person name="Thoren M.H."/>
            <person name="Johannesson H."/>
        </authorList>
    </citation>
    <scope>NUCLEOTIDE SEQUENCE</scope>
    <source>
        <strain evidence="1">CBS 990.96</strain>
    </source>
</reference>
<comment type="caution">
    <text evidence="1">The sequence shown here is derived from an EMBL/GenBank/DDBJ whole genome shotgun (WGS) entry which is preliminary data.</text>
</comment>
<name>A0AAN7BDC2_9PEZI</name>
<protein>
    <submittedName>
        <fullName evidence="1">Uncharacterized protein</fullName>
    </submittedName>
</protein>
<dbReference type="AlphaFoldDB" id="A0AAN7BDC2"/>
<proteinExistence type="predicted"/>
<accession>A0AAN7BDC2</accession>
<organism evidence="1 2">
    <name type="scientific">Podospora fimiseda</name>
    <dbReference type="NCBI Taxonomy" id="252190"/>
    <lineage>
        <taxon>Eukaryota</taxon>
        <taxon>Fungi</taxon>
        <taxon>Dikarya</taxon>
        <taxon>Ascomycota</taxon>
        <taxon>Pezizomycotina</taxon>
        <taxon>Sordariomycetes</taxon>
        <taxon>Sordariomycetidae</taxon>
        <taxon>Sordariales</taxon>
        <taxon>Podosporaceae</taxon>
        <taxon>Podospora</taxon>
    </lineage>
</organism>
<dbReference type="EMBL" id="MU865531">
    <property type="protein sequence ID" value="KAK4221601.1"/>
    <property type="molecule type" value="Genomic_DNA"/>
</dbReference>
<dbReference type="Proteomes" id="UP001301958">
    <property type="component" value="Unassembled WGS sequence"/>
</dbReference>
<evidence type="ECO:0000313" key="1">
    <source>
        <dbReference type="EMBL" id="KAK4221601.1"/>
    </source>
</evidence>
<gene>
    <name evidence="1" type="ORF">QBC38DRAFT_461302</name>
</gene>
<evidence type="ECO:0000313" key="2">
    <source>
        <dbReference type="Proteomes" id="UP001301958"/>
    </source>
</evidence>